<feature type="region of interest" description="Disordered" evidence="1">
    <location>
        <begin position="857"/>
        <end position="1083"/>
    </location>
</feature>
<evidence type="ECO:0000313" key="2">
    <source>
        <dbReference type="EMBL" id="WWC57673.1"/>
    </source>
</evidence>
<gene>
    <name evidence="2" type="ORF">I303_100207</name>
</gene>
<reference evidence="2" key="1">
    <citation type="submission" date="2013-07" db="EMBL/GenBank/DDBJ databases">
        <authorList>
            <consortium name="The Broad Institute Genome Sequencing Platform"/>
            <person name="Cuomo C."/>
            <person name="Litvintseva A."/>
            <person name="Chen Y."/>
            <person name="Heitman J."/>
            <person name="Sun S."/>
            <person name="Springer D."/>
            <person name="Dromer F."/>
            <person name="Young S.K."/>
            <person name="Zeng Q."/>
            <person name="Gargeya S."/>
            <person name="Fitzgerald M."/>
            <person name="Abouelleil A."/>
            <person name="Alvarado L."/>
            <person name="Berlin A.M."/>
            <person name="Chapman S.B."/>
            <person name="Dewar J."/>
            <person name="Goldberg J."/>
            <person name="Griggs A."/>
            <person name="Gujja S."/>
            <person name="Hansen M."/>
            <person name="Howarth C."/>
            <person name="Imamovic A."/>
            <person name="Larimer J."/>
            <person name="McCowan C."/>
            <person name="Murphy C."/>
            <person name="Pearson M."/>
            <person name="Priest M."/>
            <person name="Roberts A."/>
            <person name="Saif S."/>
            <person name="Shea T."/>
            <person name="Sykes S."/>
            <person name="Wortman J."/>
            <person name="Nusbaum C."/>
            <person name="Birren B."/>
        </authorList>
    </citation>
    <scope>NUCLEOTIDE SEQUENCE</scope>
    <source>
        <strain evidence="2">CBS 10117</strain>
    </source>
</reference>
<feature type="compositionally biased region" description="Polar residues" evidence="1">
    <location>
        <begin position="1053"/>
        <end position="1071"/>
    </location>
</feature>
<dbReference type="RefSeq" id="XP_065824139.1">
    <property type="nucleotide sequence ID" value="XM_065968067.1"/>
</dbReference>
<accession>A0AAJ8KH34</accession>
<reference evidence="2" key="2">
    <citation type="submission" date="2024-02" db="EMBL/GenBank/DDBJ databases">
        <title>Comparative genomics of Cryptococcus and Kwoniella reveals pathogenesis evolution and contrasting modes of karyotype evolution via chromosome fusion or intercentromeric recombination.</title>
        <authorList>
            <person name="Coelho M.A."/>
            <person name="David-Palma M."/>
            <person name="Shea T."/>
            <person name="Bowers K."/>
            <person name="McGinley-Smith S."/>
            <person name="Mohammad A.W."/>
            <person name="Gnirke A."/>
            <person name="Yurkov A.M."/>
            <person name="Nowrousian M."/>
            <person name="Sun S."/>
            <person name="Cuomo C.A."/>
            <person name="Heitman J."/>
        </authorList>
    </citation>
    <scope>NUCLEOTIDE SEQUENCE</scope>
    <source>
        <strain evidence="2">CBS 10117</strain>
    </source>
</reference>
<dbReference type="GeneID" id="28963910"/>
<feature type="compositionally biased region" description="Acidic residues" evidence="1">
    <location>
        <begin position="985"/>
        <end position="1000"/>
    </location>
</feature>
<dbReference type="EMBL" id="CP144530">
    <property type="protein sequence ID" value="WWC57673.1"/>
    <property type="molecule type" value="Genomic_DNA"/>
</dbReference>
<protein>
    <submittedName>
        <fullName evidence="2">Uncharacterized protein</fullName>
    </submittedName>
</protein>
<evidence type="ECO:0000256" key="1">
    <source>
        <dbReference type="SAM" id="MobiDB-lite"/>
    </source>
</evidence>
<proteinExistence type="predicted"/>
<keyword evidence="3" id="KW-1185">Reference proteome</keyword>
<feature type="compositionally biased region" description="Polar residues" evidence="1">
    <location>
        <begin position="538"/>
        <end position="568"/>
    </location>
</feature>
<name>A0AAJ8KH34_9TREE</name>
<feature type="region of interest" description="Disordered" evidence="1">
    <location>
        <begin position="388"/>
        <end position="587"/>
    </location>
</feature>
<dbReference type="KEGG" id="kdj:28963910"/>
<feature type="compositionally biased region" description="Polar residues" evidence="1">
    <location>
        <begin position="633"/>
        <end position="652"/>
    </location>
</feature>
<feature type="compositionally biased region" description="Polar residues" evidence="1">
    <location>
        <begin position="512"/>
        <end position="530"/>
    </location>
</feature>
<feature type="compositionally biased region" description="Polar residues" evidence="1">
    <location>
        <begin position="1025"/>
        <end position="1035"/>
    </location>
</feature>
<evidence type="ECO:0000313" key="3">
    <source>
        <dbReference type="Proteomes" id="UP000078595"/>
    </source>
</evidence>
<feature type="compositionally biased region" description="Polar residues" evidence="1">
    <location>
        <begin position="914"/>
        <end position="931"/>
    </location>
</feature>
<feature type="compositionally biased region" description="Polar residues" evidence="1">
    <location>
        <begin position="712"/>
        <end position="724"/>
    </location>
</feature>
<dbReference type="AlphaFoldDB" id="A0AAJ8KH34"/>
<feature type="compositionally biased region" description="Basic and acidic residues" evidence="1">
    <location>
        <begin position="698"/>
        <end position="709"/>
    </location>
</feature>
<feature type="compositionally biased region" description="Polar residues" evidence="1">
    <location>
        <begin position="398"/>
        <end position="407"/>
    </location>
</feature>
<organism evidence="2 3">
    <name type="scientific">Kwoniella dejecticola CBS 10117</name>
    <dbReference type="NCBI Taxonomy" id="1296121"/>
    <lineage>
        <taxon>Eukaryota</taxon>
        <taxon>Fungi</taxon>
        <taxon>Dikarya</taxon>
        <taxon>Basidiomycota</taxon>
        <taxon>Agaricomycotina</taxon>
        <taxon>Tremellomycetes</taxon>
        <taxon>Tremellales</taxon>
        <taxon>Cryptococcaceae</taxon>
        <taxon>Kwoniella</taxon>
    </lineage>
</organism>
<sequence>MWLIAAIGPVHGQNRFTFALQQGKEYAVGRDDASDIKFESRQVRPKEGTLVVGDWDALQPNKPPSLRWRVEPKKSGAYGVIRTLGVIDSSDHGSVEREDYEMAEVENSQGCFLEKESVHGIELSEGMWFNAEWKEFSIQHDKMRDESAEVKQLLTQYCIAWTQSFDISARPSIVLSAQFRSNIECNYAVCFGIRIVTPSYLHALIGRFKICWKKMADSQDSFTLPDQESEEYRPDFDTALPASRNDPQAWLPDPSRETLFKEWKVLGLRARTPPAEKRYLIAMGADYQDIDILTKPVTSAQDFADRISGWLSHVDQTESRQSSIVVWFSPVKPEYEKKGWDYVSMIVATCQRLGVYHAHGGVLWGSVNKGGVQDYLLAAAANLPQKVLSPRQDRVPSSVASTQSTGPAESRPAQSSQPPVPPASSQMDSSARLDFVPSTFPDETEPRPPNPASSSKRPTGLPRRTRQATSPLLKDKSPEPDAAVPVKKPLRRRAGKAVDLIQIPDSPPRSLESLQDDNSQHSQPLFSQRSVVPDSLPVASQASAAPMTQRTQTQSMVPDSVMPSQSLATARPSRLKRRAGGAQPSLIEEIADTSINLEQSIKDEETAANIRQLYEQTKTGTFAPSIAKRPRTTQRGSGDSESASLAQSTPRDSQMDVDEPVSGAGSGSRSKRAVSPNGAMPPPAQRRRTRSPSEQLEEVEKGAKAEYRSPMKSKSQAKTQTGVTTRDKDEAFLQAIKKSTKARAAIDELDKEFNQLRIPKPNGKSAVVKANEWNASIPDYAILNDFDEDMRGNFIQIVRKDLFRKDKAGEKEVPRVDDGRPNFKKFKKKNIVRREPMQLALAASSVQDAELGEPYWPTQIIKPSRGGRGGTKATQMEDEDEDMPLLPRTKKRQLGTQVTQDDPDPPSTTRSRRQNSVVPETQQSQSSTQMPIVTKSRRTRAQSVLSEAESVKSAATSTRATRLTKGASTTAGRGRSKKEAVVLEDSAEEAAEQEEQEQDGIDWGLNASNTHSTRGRSGKGSSSTQARMTNNTGTKTLEGVDQPPSAATRRRTVNTQSSASAGIKGTQAQASQRRRLLPADDDDEVAFKGAAKKRRLLR</sequence>
<feature type="region of interest" description="Disordered" evidence="1">
    <location>
        <begin position="612"/>
        <end position="725"/>
    </location>
</feature>
<dbReference type="Proteomes" id="UP000078595">
    <property type="component" value="Chromosome 1"/>
</dbReference>
<feature type="region of interest" description="Disordered" evidence="1">
    <location>
        <begin position="223"/>
        <end position="253"/>
    </location>
</feature>